<dbReference type="AlphaFoldDB" id="A0A8J6BU75"/>
<dbReference type="PANTHER" id="PTHR31147:SF61">
    <property type="entry name" value="ACYL TRANSFERASE 15"/>
    <property type="match status" value="1"/>
</dbReference>
<dbReference type="InterPro" id="IPR050898">
    <property type="entry name" value="Plant_acyltransferase"/>
</dbReference>
<gene>
    <name evidence="1" type="ORF">GUJ93_ZPchr0012g19667</name>
    <name evidence="2" type="ORF">GUJ93_ZPchr0012g21806</name>
</gene>
<evidence type="ECO:0000313" key="3">
    <source>
        <dbReference type="Proteomes" id="UP000729402"/>
    </source>
</evidence>
<dbReference type="PANTHER" id="PTHR31147">
    <property type="entry name" value="ACYL TRANSFERASE 4"/>
    <property type="match status" value="1"/>
</dbReference>
<reference evidence="2" key="1">
    <citation type="journal article" date="2021" name="bioRxiv">
        <title>Whole Genome Assembly and Annotation of Northern Wild Rice, Zizania palustris L., Supports a Whole Genome Duplication in the Zizania Genus.</title>
        <authorList>
            <person name="Haas M."/>
            <person name="Kono T."/>
            <person name="Macchietto M."/>
            <person name="Millas R."/>
            <person name="McGilp L."/>
            <person name="Shao M."/>
            <person name="Duquette J."/>
            <person name="Hirsch C.N."/>
            <person name="Kimball J."/>
        </authorList>
    </citation>
    <scope>NUCLEOTIDE SEQUENCE</scope>
    <source>
        <tissue evidence="2">Fresh leaf tissue</tissue>
    </source>
</reference>
<comment type="caution">
    <text evidence="2">The sequence shown here is derived from an EMBL/GenBank/DDBJ whole genome shotgun (WGS) entry which is preliminary data.</text>
</comment>
<reference evidence="2" key="2">
    <citation type="submission" date="2021-02" db="EMBL/GenBank/DDBJ databases">
        <authorList>
            <person name="Kimball J.A."/>
            <person name="Haas M.W."/>
            <person name="Macchietto M."/>
            <person name="Kono T."/>
            <person name="Duquette J."/>
            <person name="Shao M."/>
        </authorList>
    </citation>
    <scope>NUCLEOTIDE SEQUENCE</scope>
    <source>
        <tissue evidence="2">Fresh leaf tissue</tissue>
    </source>
</reference>
<proteinExistence type="predicted"/>
<dbReference type="Proteomes" id="UP000729402">
    <property type="component" value="Unassembled WGS sequence"/>
</dbReference>
<keyword evidence="3" id="KW-1185">Reference proteome</keyword>
<evidence type="ECO:0000313" key="2">
    <source>
        <dbReference type="EMBL" id="KAG8095609.1"/>
    </source>
</evidence>
<dbReference type="EMBL" id="JAAALK010000080">
    <property type="protein sequence ID" value="KAG8095609.1"/>
    <property type="molecule type" value="Genomic_DNA"/>
</dbReference>
<protein>
    <submittedName>
        <fullName evidence="2">Uncharacterized protein</fullName>
    </submittedName>
</protein>
<dbReference type="Pfam" id="PF02458">
    <property type="entry name" value="Transferase"/>
    <property type="match status" value="1"/>
</dbReference>
<accession>A0A8J6BU75</accession>
<evidence type="ECO:0000313" key="1">
    <source>
        <dbReference type="EMBL" id="KAG8095606.1"/>
    </source>
</evidence>
<sequence length="429" mass="47064">MSIVVIKSLPVVVRPSEQVTTARKIMLSPMDKVYCPVPARVLLAFEHPINEPAETIKRGLSQALVHYYPIAGRLGATADGDIYIDCTGEGVMFVSASVNYAMKEIMSSIDQQPSDVPATAVLQELTVNYSAEGDGLTDPLLLMQVTMFSCGGFIVGVTWNHGFADGFGIAQFLQAVGELARRLPTPSVVPLRWDESAQVMPPLLLAAYHQSLRCLPLPNLVEQNITIPWSLIKHIRGDTDGKTSACTMFEAVAAVLWQCRTRTVMSDDRPNAPTMLYFTVNARKYMGAKDGYYGNCTTTHMAVAKSGMVANGDIMDVVGVIRRAKEQIPEQFNKDADMAIGDQLSRWQGGYGNALGLTSWRNLGFEDVDFGGGKSSRVMSHMLNFNLRTPFCVVCLPCKREEGACNVLSFCVTDHHAHAFFQQIATFFT</sequence>
<dbReference type="OrthoDB" id="671439at2759"/>
<dbReference type="EMBL" id="JAAALK010000080">
    <property type="protein sequence ID" value="KAG8095606.1"/>
    <property type="molecule type" value="Genomic_DNA"/>
</dbReference>
<organism evidence="2 3">
    <name type="scientific">Zizania palustris</name>
    <name type="common">Northern wild rice</name>
    <dbReference type="NCBI Taxonomy" id="103762"/>
    <lineage>
        <taxon>Eukaryota</taxon>
        <taxon>Viridiplantae</taxon>
        <taxon>Streptophyta</taxon>
        <taxon>Embryophyta</taxon>
        <taxon>Tracheophyta</taxon>
        <taxon>Spermatophyta</taxon>
        <taxon>Magnoliopsida</taxon>
        <taxon>Liliopsida</taxon>
        <taxon>Poales</taxon>
        <taxon>Poaceae</taxon>
        <taxon>BOP clade</taxon>
        <taxon>Oryzoideae</taxon>
        <taxon>Oryzeae</taxon>
        <taxon>Zizaniinae</taxon>
        <taxon>Zizania</taxon>
    </lineage>
</organism>
<name>A0A8J6BU75_ZIZPA</name>